<organism evidence="12 13">
    <name type="scientific">Dendrobium thyrsiflorum</name>
    <name type="common">Pinecone-like raceme dendrobium</name>
    <name type="synonym">Orchid</name>
    <dbReference type="NCBI Taxonomy" id="117978"/>
    <lineage>
        <taxon>Eukaryota</taxon>
        <taxon>Viridiplantae</taxon>
        <taxon>Streptophyta</taxon>
        <taxon>Embryophyta</taxon>
        <taxon>Tracheophyta</taxon>
        <taxon>Spermatophyta</taxon>
        <taxon>Magnoliopsida</taxon>
        <taxon>Liliopsida</taxon>
        <taxon>Asparagales</taxon>
        <taxon>Orchidaceae</taxon>
        <taxon>Epidendroideae</taxon>
        <taxon>Malaxideae</taxon>
        <taxon>Dendrobiinae</taxon>
        <taxon>Dendrobium</taxon>
    </lineage>
</organism>
<dbReference type="AlphaFoldDB" id="A0ABD0U5I1"/>
<evidence type="ECO:0000256" key="1">
    <source>
        <dbReference type="ARBA" id="ARBA00001974"/>
    </source>
</evidence>
<dbReference type="Proteomes" id="UP001552299">
    <property type="component" value="Unassembled WGS sequence"/>
</dbReference>
<name>A0ABD0U5I1_DENTH</name>
<dbReference type="GO" id="GO:0005739">
    <property type="term" value="C:mitochondrion"/>
    <property type="evidence" value="ECO:0007669"/>
    <property type="project" value="UniProtKB-SubCell"/>
</dbReference>
<comment type="subcellular location">
    <subcellularLocation>
        <location evidence="2">Mitochondrion</location>
    </subcellularLocation>
</comment>
<comment type="caution">
    <text evidence="12">The sequence shown here is derived from an EMBL/GenBank/DDBJ whole genome shotgun (WGS) entry which is preliminary data.</text>
</comment>
<keyword evidence="6" id="KW-0285">Flavoprotein</keyword>
<evidence type="ECO:0000256" key="7">
    <source>
        <dbReference type="ARBA" id="ARBA00022827"/>
    </source>
</evidence>
<evidence type="ECO:0000259" key="11">
    <source>
        <dbReference type="Pfam" id="PF16901"/>
    </source>
</evidence>
<dbReference type="InterPro" id="IPR000447">
    <property type="entry name" value="G3P_DH_FAD-dep"/>
</dbReference>
<comment type="cofactor">
    <cofactor evidence="1">
        <name>FAD</name>
        <dbReference type="ChEBI" id="CHEBI:57692"/>
    </cofactor>
</comment>
<dbReference type="InterPro" id="IPR031656">
    <property type="entry name" value="DAO_C"/>
</dbReference>
<protein>
    <recommendedName>
        <fullName evidence="5">glycerol-3-phosphate dehydrogenase</fullName>
        <ecNumber evidence="5">1.1.5.3</ecNumber>
    </recommendedName>
</protein>
<dbReference type="Gene3D" id="1.10.8.870">
    <property type="entry name" value="Alpha-glycerophosphate oxidase, cap domain"/>
    <property type="match status" value="1"/>
</dbReference>
<keyword evidence="9" id="KW-0560">Oxidoreductase</keyword>
<dbReference type="Pfam" id="PF16901">
    <property type="entry name" value="DAO_C"/>
    <property type="match status" value="1"/>
</dbReference>
<dbReference type="GO" id="GO:0004368">
    <property type="term" value="F:glycerol-3-phosphate dehydrogenase (quinone) activity"/>
    <property type="evidence" value="ECO:0007669"/>
    <property type="project" value="UniProtKB-EC"/>
</dbReference>
<comment type="similarity">
    <text evidence="4">Belongs to the FAD-dependent glycerol-3-phosphate dehydrogenase family.</text>
</comment>
<dbReference type="InterPro" id="IPR038299">
    <property type="entry name" value="DAO_C_sf"/>
</dbReference>
<keyword evidence="10" id="KW-0496">Mitochondrion</keyword>
<feature type="domain" description="Alpha-glycerophosphate oxidase C-terminal" evidence="11">
    <location>
        <begin position="152"/>
        <end position="288"/>
    </location>
</feature>
<evidence type="ECO:0000256" key="2">
    <source>
        <dbReference type="ARBA" id="ARBA00004173"/>
    </source>
</evidence>
<dbReference type="EC" id="1.1.5.3" evidence="5"/>
<sequence length="622" mass="70386">MLPPPPSLSFFSSFYFARGGLAYFWLGLARRFLEPPLVNNRRLFKRNRLKGRFTYRPIIEQQAWTKGRQTNTGKARKHVLSTRKCNDEPNIGSFSWHGWVEPTKFGLFSLGQINQKPLVHILQKQGSLLHNMAEDAVNAAVRSGKLSPSNGCVTENLCIVGGDGWEPASFTTLAQYYTRMKKTHGGKVIPGIMDSAISKHLSHAYGTSAERVAIIAQNENLGKRLAHGYPFLEAEVAYCARQEYCESAVDFIARRSRLAFLDTAAARRAIPRVIEILASEHKWDKARKKHELQKAKEFLETFKSSKNAQFNDGKHTIDAKLDPLEGIPRMPGLVNLNYKPCHVAFLQLLAARCGTQNTLQSHQKDPHQLQPGSLIVVKSSKFKFKYTQMAGKLILSLDRNLIMEETVHDGSIQFRVEFQNFKLSIDGETLIDLPAGLQWDLPLVEITLGSGVDSPISKMEIAVIPLPIVLLTEEDKHQESMTIDEGFSQSEIGSSSSTLFVTSKNRKKNYLRRLRKRNFKARMIDESETFKRVECEAKQEFVAPYTSPLPFSQRKEVVSKVAQSSMRLLDYYTKRINQDRIEPAPGIDPRPQVEGYDPSTLLDDIKSRFYTCPTMSSIEEEV</sequence>
<reference evidence="12 13" key="1">
    <citation type="journal article" date="2024" name="Plant Biotechnol. J.">
        <title>Dendrobium thyrsiflorum genome and its molecular insights into genes involved in important horticultural traits.</title>
        <authorList>
            <person name="Chen B."/>
            <person name="Wang J.Y."/>
            <person name="Zheng P.J."/>
            <person name="Li K.L."/>
            <person name="Liang Y.M."/>
            <person name="Chen X.F."/>
            <person name="Zhang C."/>
            <person name="Zhao X."/>
            <person name="He X."/>
            <person name="Zhang G.Q."/>
            <person name="Liu Z.J."/>
            <person name="Xu Q."/>
        </authorList>
    </citation>
    <scope>NUCLEOTIDE SEQUENCE [LARGE SCALE GENOMIC DNA]</scope>
    <source>
        <strain evidence="12">GZMU011</strain>
    </source>
</reference>
<evidence type="ECO:0000256" key="9">
    <source>
        <dbReference type="ARBA" id="ARBA00023002"/>
    </source>
</evidence>
<evidence type="ECO:0000256" key="8">
    <source>
        <dbReference type="ARBA" id="ARBA00022946"/>
    </source>
</evidence>
<comment type="pathway">
    <text evidence="3">Polyol metabolism; glycerol degradation via glycerol kinase pathway; glycerone phosphate from sn-glycerol 3-phosphate (anaerobic route): step 1/1.</text>
</comment>
<keyword evidence="13" id="KW-1185">Reference proteome</keyword>
<proteinExistence type="inferred from homology"/>
<evidence type="ECO:0000256" key="4">
    <source>
        <dbReference type="ARBA" id="ARBA00007330"/>
    </source>
</evidence>
<dbReference type="EMBL" id="JANQDX010000017">
    <property type="protein sequence ID" value="KAL0907637.1"/>
    <property type="molecule type" value="Genomic_DNA"/>
</dbReference>
<keyword evidence="8" id="KW-0809">Transit peptide</keyword>
<dbReference type="PANTHER" id="PTHR11985:SF15">
    <property type="entry name" value="GLYCEROL-3-PHOSPHATE DEHYDROGENASE, MITOCHONDRIAL"/>
    <property type="match status" value="1"/>
</dbReference>
<gene>
    <name evidence="12" type="ORF">M5K25_022056</name>
</gene>
<evidence type="ECO:0000256" key="6">
    <source>
        <dbReference type="ARBA" id="ARBA00022630"/>
    </source>
</evidence>
<dbReference type="FunFam" id="1.10.8.870:FF:000004">
    <property type="entry name" value="Glycerol-3-phosphate dehydrogenase"/>
    <property type="match status" value="1"/>
</dbReference>
<keyword evidence="7" id="KW-0274">FAD</keyword>
<evidence type="ECO:0000256" key="5">
    <source>
        <dbReference type="ARBA" id="ARBA00013029"/>
    </source>
</evidence>
<evidence type="ECO:0000256" key="10">
    <source>
        <dbReference type="ARBA" id="ARBA00023128"/>
    </source>
</evidence>
<accession>A0ABD0U5I1</accession>
<dbReference type="PANTHER" id="PTHR11985">
    <property type="entry name" value="GLYCEROL-3-PHOSPHATE DEHYDROGENASE"/>
    <property type="match status" value="1"/>
</dbReference>
<evidence type="ECO:0000256" key="3">
    <source>
        <dbReference type="ARBA" id="ARBA00005157"/>
    </source>
</evidence>
<evidence type="ECO:0000313" key="13">
    <source>
        <dbReference type="Proteomes" id="UP001552299"/>
    </source>
</evidence>
<evidence type="ECO:0000313" key="12">
    <source>
        <dbReference type="EMBL" id="KAL0907637.1"/>
    </source>
</evidence>